<evidence type="ECO:0000256" key="2">
    <source>
        <dbReference type="ARBA" id="ARBA00023136"/>
    </source>
</evidence>
<dbReference type="PIRSF" id="PIRSF005690">
    <property type="entry name" value="GerBA"/>
    <property type="match status" value="1"/>
</dbReference>
<dbReference type="PANTHER" id="PTHR22550:SF5">
    <property type="entry name" value="LEUCINE ZIPPER PROTEIN 4"/>
    <property type="match status" value="1"/>
</dbReference>
<feature type="transmembrane region" description="Helical" evidence="3">
    <location>
        <begin position="304"/>
        <end position="323"/>
    </location>
</feature>
<gene>
    <name evidence="4" type="primary">gerBA_14</name>
    <name evidence="4" type="ORF">CLMAG_55760</name>
</gene>
<keyword evidence="5" id="KW-1185">Reference proteome</keyword>
<dbReference type="Proteomes" id="UP000076603">
    <property type="component" value="Unassembled WGS sequence"/>
</dbReference>
<keyword evidence="3" id="KW-0812">Transmembrane</keyword>
<dbReference type="RefSeq" id="WP_066630020.1">
    <property type="nucleotide sequence ID" value="NZ_FQXL01000026.1"/>
</dbReference>
<dbReference type="GO" id="GO:0009847">
    <property type="term" value="P:spore germination"/>
    <property type="evidence" value="ECO:0007669"/>
    <property type="project" value="InterPro"/>
</dbReference>
<accession>A0A161W1P1</accession>
<dbReference type="EMBL" id="LWAE01000011">
    <property type="protein sequence ID" value="KZL89090.1"/>
    <property type="molecule type" value="Genomic_DNA"/>
</dbReference>
<keyword evidence="2 3" id="KW-0472">Membrane</keyword>
<dbReference type="STRING" id="1121326.CLMAG_55760"/>
<keyword evidence="3" id="KW-1133">Transmembrane helix</keyword>
<dbReference type="GO" id="GO:0016020">
    <property type="term" value="C:membrane"/>
    <property type="evidence" value="ECO:0007669"/>
    <property type="project" value="InterPro"/>
</dbReference>
<reference evidence="4 5" key="1">
    <citation type="submission" date="2016-04" db="EMBL/GenBank/DDBJ databases">
        <title>Genome sequence of Clostridium magnum DSM 2767.</title>
        <authorList>
            <person name="Poehlein A."/>
            <person name="Uhlig R."/>
            <person name="Fischer R."/>
            <person name="Bahl H."/>
            <person name="Daniel R."/>
        </authorList>
    </citation>
    <scope>NUCLEOTIDE SEQUENCE [LARGE SCALE GENOMIC DNA]</scope>
    <source>
        <strain evidence="4 5">DSM 2767</strain>
    </source>
</reference>
<dbReference type="PANTHER" id="PTHR22550">
    <property type="entry name" value="SPORE GERMINATION PROTEIN"/>
    <property type="match status" value="1"/>
</dbReference>
<feature type="transmembrane region" description="Helical" evidence="3">
    <location>
        <begin position="262"/>
        <end position="283"/>
    </location>
</feature>
<dbReference type="PATRIC" id="fig|1121326.3.peg.5636"/>
<sequence>MNSNNYLGYSLTKSLQLNIDMFKEMFSNDDTVVFREIESKQDADLKCCVIFIKGMANKDIIDEHIIQPIIDINLKDLKQSGAANQDNNIDIIIKKVLLSSSVKKQTKIDDLILPLLYGDTILLIEGSLEVILVETKALPERGIEEPDSERVVKGSKEGFNEMMITNLALIRKRLRTYNLKFSFKEVGTITKTKLSVCYIDGIVNEKILQELMKRLDNIDTDGIITSEAVDEFIKDAPRSLFKTIGNTERPDVAVGKLLEGRIVIVVDGTPFVLTLPFIFMEYYQSAEDYTNNYIFASLNRILRMMAFFLGVSIPALYVAVTTYHQELIPTALLLSISTAREGIPFPTVVEALIMLMGFTTLREAGVRLPQAIGQSLSIVGALVLGEAAVNARIISAPMVIVIAMTGISSFLVPKLIAGFEIVRLIFLLLSSYWGLFGYMYGVIGLFIYLFSLRSFGVPYMLYSSAVTSEDIKDTTLRLPVWAMKNRPRLISKNKKRQS</sequence>
<comment type="similarity">
    <text evidence="1">Belongs to the GerABKA family.</text>
</comment>
<feature type="transmembrane region" description="Helical" evidence="3">
    <location>
        <begin position="424"/>
        <end position="450"/>
    </location>
</feature>
<protein>
    <submittedName>
        <fullName evidence="4">Spore germination protein B1</fullName>
    </submittedName>
</protein>
<evidence type="ECO:0000313" key="4">
    <source>
        <dbReference type="EMBL" id="KZL89090.1"/>
    </source>
</evidence>
<evidence type="ECO:0000256" key="3">
    <source>
        <dbReference type="SAM" id="Phobius"/>
    </source>
</evidence>
<name>A0A161W1P1_9CLOT</name>
<evidence type="ECO:0000256" key="1">
    <source>
        <dbReference type="ARBA" id="ARBA00005278"/>
    </source>
</evidence>
<comment type="caution">
    <text evidence="4">The sequence shown here is derived from an EMBL/GenBank/DDBJ whole genome shotgun (WGS) entry which is preliminary data.</text>
</comment>
<dbReference type="AlphaFoldDB" id="A0A161W1P1"/>
<dbReference type="InterPro" id="IPR004995">
    <property type="entry name" value="Spore_Ger"/>
</dbReference>
<dbReference type="Pfam" id="PF03323">
    <property type="entry name" value="GerA"/>
    <property type="match status" value="1"/>
</dbReference>
<evidence type="ECO:0000313" key="5">
    <source>
        <dbReference type="Proteomes" id="UP000076603"/>
    </source>
</evidence>
<dbReference type="InterPro" id="IPR050768">
    <property type="entry name" value="UPF0353/GerABKA_families"/>
</dbReference>
<feature type="transmembrane region" description="Helical" evidence="3">
    <location>
        <begin position="393"/>
        <end position="412"/>
    </location>
</feature>
<proteinExistence type="inferred from homology"/>
<dbReference type="OrthoDB" id="9772630at2"/>
<organism evidence="4 5">
    <name type="scientific">Clostridium magnum DSM 2767</name>
    <dbReference type="NCBI Taxonomy" id="1121326"/>
    <lineage>
        <taxon>Bacteria</taxon>
        <taxon>Bacillati</taxon>
        <taxon>Bacillota</taxon>
        <taxon>Clostridia</taxon>
        <taxon>Eubacteriales</taxon>
        <taxon>Clostridiaceae</taxon>
        <taxon>Clostridium</taxon>
    </lineage>
</organism>